<proteinExistence type="inferred from homology"/>
<dbReference type="EMBL" id="CP011371">
    <property type="protein sequence ID" value="AKJ30812.1"/>
    <property type="molecule type" value="Genomic_DNA"/>
</dbReference>
<accession>A0A0G3BN34</accession>
<reference evidence="4 5" key="1">
    <citation type="submission" date="2015-05" db="EMBL/GenBank/DDBJ databases">
        <authorList>
            <person name="Tang B."/>
            <person name="Yu Y."/>
        </authorList>
    </citation>
    <scope>NUCLEOTIDE SEQUENCE [LARGE SCALE GENOMIC DNA]</scope>
    <source>
        <strain evidence="4 5">DSM 7029</strain>
    </source>
</reference>
<evidence type="ECO:0000256" key="2">
    <source>
        <dbReference type="ARBA" id="ARBA00022598"/>
    </source>
</evidence>
<evidence type="ECO:0000313" key="4">
    <source>
        <dbReference type="EMBL" id="AKJ30812.1"/>
    </source>
</evidence>
<sequence>MIALKGIAAIARETPEEPAIVDGPVVMSWRQLEGCTRKKIAFLLAHYGKDLPKQALYISKNRVELVPWLSAFATLGVPISGLDYTLSLQSLSSLIEKTGATLLLMSSTLWDHRAALDRLAPESVLKIDLDSVTQSFFEEYSYSAQPESALSPEQGYALQSYRALGFTSGTTGLPKAVLRTKSFDPRRFAYFTATYGFNRRDRYLLCMPLYHAAGNGWARLFLSLGATIFIADLDCPGILVEAMVRHEITTTTLTPVMLSRLLDHIETAVLGQPAALRWVLVGGKHFPVPLKSRALSVLGSCVHEYYGTTETGVNTIADPRDIELCPGSVGRAYDGNKIIIIDADGKIVPNGVPGAVAIHSYMSMDRYLDGDMQRRTIDGLEYLVTPELGYLDDDGRLFLLNRTADTRQTAHLYRLEDSIRALPCVADVAIVSGEGAPHCALSLIKGRLSTDQAVLARVQRLAEAEDVRFERMAILPSIPYSPSGKVRVQDLEALLA</sequence>
<comment type="similarity">
    <text evidence="1">Belongs to the ATP-dependent AMP-binding enzyme family.</text>
</comment>
<dbReference type="InterPro" id="IPR000873">
    <property type="entry name" value="AMP-dep_synth/lig_dom"/>
</dbReference>
<dbReference type="Pfam" id="PF00501">
    <property type="entry name" value="AMP-binding"/>
    <property type="match status" value="1"/>
</dbReference>
<protein>
    <submittedName>
        <fullName evidence="4">Long-chain-fatty-acid--CoA ligase</fullName>
    </submittedName>
</protein>
<dbReference type="Gene3D" id="3.40.50.12780">
    <property type="entry name" value="N-terminal domain of ligase-like"/>
    <property type="match status" value="1"/>
</dbReference>
<name>A0A0G3BN34_9BURK</name>
<evidence type="ECO:0000259" key="3">
    <source>
        <dbReference type="Pfam" id="PF00501"/>
    </source>
</evidence>
<dbReference type="PROSITE" id="PS00455">
    <property type="entry name" value="AMP_BINDING"/>
    <property type="match status" value="1"/>
</dbReference>
<dbReference type="RefSeq" id="WP_053013807.1">
    <property type="nucleotide sequence ID" value="NZ_CP011371.1"/>
</dbReference>
<dbReference type="InterPro" id="IPR020845">
    <property type="entry name" value="AMP-binding_CS"/>
</dbReference>
<dbReference type="Proteomes" id="UP000035352">
    <property type="component" value="Chromosome"/>
</dbReference>
<dbReference type="PANTHER" id="PTHR43201">
    <property type="entry name" value="ACYL-COA SYNTHETASE"/>
    <property type="match status" value="1"/>
</dbReference>
<evidence type="ECO:0000313" key="5">
    <source>
        <dbReference type="Proteomes" id="UP000035352"/>
    </source>
</evidence>
<dbReference type="PANTHER" id="PTHR43201:SF5">
    <property type="entry name" value="MEDIUM-CHAIN ACYL-COA LIGASE ACSF2, MITOCHONDRIAL"/>
    <property type="match status" value="1"/>
</dbReference>
<dbReference type="CDD" id="cd04433">
    <property type="entry name" value="AFD_class_I"/>
    <property type="match status" value="1"/>
</dbReference>
<organism evidence="4 5">
    <name type="scientific">Caldimonas brevitalea</name>
    <dbReference type="NCBI Taxonomy" id="413882"/>
    <lineage>
        <taxon>Bacteria</taxon>
        <taxon>Pseudomonadati</taxon>
        <taxon>Pseudomonadota</taxon>
        <taxon>Betaproteobacteria</taxon>
        <taxon>Burkholderiales</taxon>
        <taxon>Sphaerotilaceae</taxon>
        <taxon>Caldimonas</taxon>
    </lineage>
</organism>
<feature type="domain" description="AMP-dependent synthetase/ligase" evidence="3">
    <location>
        <begin position="10"/>
        <end position="368"/>
    </location>
</feature>
<dbReference type="GO" id="GO:0031956">
    <property type="term" value="F:medium-chain fatty acid-CoA ligase activity"/>
    <property type="evidence" value="ECO:0007669"/>
    <property type="project" value="TreeGrafter"/>
</dbReference>
<dbReference type="GO" id="GO:0006631">
    <property type="term" value="P:fatty acid metabolic process"/>
    <property type="evidence" value="ECO:0007669"/>
    <property type="project" value="TreeGrafter"/>
</dbReference>
<dbReference type="STRING" id="413882.AAW51_4121"/>
<dbReference type="AlphaFoldDB" id="A0A0G3BN34"/>
<keyword evidence="5" id="KW-1185">Reference proteome</keyword>
<gene>
    <name evidence="4" type="ORF">AAW51_4121</name>
</gene>
<dbReference type="KEGG" id="pbh:AAW51_4121"/>
<evidence type="ECO:0000256" key="1">
    <source>
        <dbReference type="ARBA" id="ARBA00006432"/>
    </source>
</evidence>
<dbReference type="OrthoDB" id="9766486at2"/>
<dbReference type="InterPro" id="IPR042099">
    <property type="entry name" value="ANL_N_sf"/>
</dbReference>
<dbReference type="SUPFAM" id="SSF56801">
    <property type="entry name" value="Acetyl-CoA synthetase-like"/>
    <property type="match status" value="1"/>
</dbReference>
<dbReference type="PATRIC" id="fig|413882.6.peg.4308"/>
<keyword evidence="2 4" id="KW-0436">Ligase</keyword>